<keyword evidence="1" id="KW-0472">Membrane</keyword>
<keyword evidence="5" id="KW-1185">Reference proteome</keyword>
<dbReference type="Proteomes" id="UP001204851">
    <property type="component" value="Unassembled WGS sequence"/>
</dbReference>
<evidence type="ECO:0000313" key="4">
    <source>
        <dbReference type="EMBL" id="MCO5979183.1"/>
    </source>
</evidence>
<feature type="transmembrane region" description="Helical" evidence="1">
    <location>
        <begin position="163"/>
        <end position="187"/>
    </location>
</feature>
<proteinExistence type="predicted"/>
<feature type="transmembrane region" description="Helical" evidence="1">
    <location>
        <begin position="80"/>
        <end position="97"/>
    </location>
</feature>
<feature type="signal peptide" evidence="2">
    <location>
        <begin position="1"/>
        <end position="20"/>
    </location>
</feature>
<gene>
    <name evidence="4" type="ORF">M0L44_20995</name>
</gene>
<dbReference type="Pfam" id="PF13386">
    <property type="entry name" value="DsbD_2"/>
    <property type="match status" value="1"/>
</dbReference>
<name>A0ABT1BSV4_9BURK</name>
<dbReference type="RefSeq" id="WP_252772136.1">
    <property type="nucleotide sequence ID" value="NZ_JAMXMC010000018.1"/>
</dbReference>
<keyword evidence="1" id="KW-0812">Transmembrane</keyword>
<evidence type="ECO:0000259" key="3">
    <source>
        <dbReference type="Pfam" id="PF13386"/>
    </source>
</evidence>
<dbReference type="PANTHER" id="PTHR42208">
    <property type="entry name" value="HEAVY METAL TRANSPORTER-RELATED"/>
    <property type="match status" value="1"/>
</dbReference>
<keyword evidence="2" id="KW-0732">Signal</keyword>
<feature type="transmembrane region" description="Helical" evidence="1">
    <location>
        <begin position="49"/>
        <end position="68"/>
    </location>
</feature>
<accession>A0ABT1BSV4</accession>
<feature type="transmembrane region" description="Helical" evidence="1">
    <location>
        <begin position="199"/>
        <end position="219"/>
    </location>
</feature>
<reference evidence="4 5" key="1">
    <citation type="submission" date="2022-06" db="EMBL/GenBank/DDBJ databases">
        <title>Ideonella sp. NS12-5 Genome sequencing and assembly.</title>
        <authorList>
            <person name="Jung Y."/>
        </authorList>
    </citation>
    <scope>NUCLEOTIDE SEQUENCE [LARGE SCALE GENOMIC DNA]</scope>
    <source>
        <strain evidence="4 5">NS12-5</strain>
    </source>
</reference>
<comment type="caution">
    <text evidence="4">The sequence shown here is derived from an EMBL/GenBank/DDBJ whole genome shotgun (WGS) entry which is preliminary data.</text>
</comment>
<sequence length="233" mass="23618">MNYALIFSALMMGLAGTVHCVAMCGASSAAVVGVCGGGRSAWAGFHVGRVLGYAAAGALAASSVSALGELGRLSPALRPLWGLAHMAALALGIWLMFTGRQPAWLDRLGRGGLRSTAMSDGWQVVRGPGKALGMGALWVAWPCGLLQSALVVAALANGPVGGAAVMTVFALGSSVALGTVPALFVRWLGGRANLVEAGVMSWVVRLSGVALTAASAWALGHDLWMRVAAYCIS</sequence>
<keyword evidence="1" id="KW-1133">Transmembrane helix</keyword>
<dbReference type="PANTHER" id="PTHR42208:SF1">
    <property type="entry name" value="HEAVY METAL TRANSPORTER"/>
    <property type="match status" value="1"/>
</dbReference>
<dbReference type="EMBL" id="JAMXMC010000018">
    <property type="protein sequence ID" value="MCO5979183.1"/>
    <property type="molecule type" value="Genomic_DNA"/>
</dbReference>
<protein>
    <submittedName>
        <fullName evidence="4">Sulfite exporter TauE/SafE family protein</fullName>
    </submittedName>
</protein>
<feature type="domain" description="Urease accessory protein UreH-like transmembrane" evidence="3">
    <location>
        <begin position="9"/>
        <end position="211"/>
    </location>
</feature>
<feature type="transmembrane region" description="Helical" evidence="1">
    <location>
        <begin position="136"/>
        <end position="156"/>
    </location>
</feature>
<feature type="chain" id="PRO_5046820524" evidence="2">
    <location>
        <begin position="21"/>
        <end position="233"/>
    </location>
</feature>
<organism evidence="4 5">
    <name type="scientific">Ideonella oryzae</name>
    <dbReference type="NCBI Taxonomy" id="2937441"/>
    <lineage>
        <taxon>Bacteria</taxon>
        <taxon>Pseudomonadati</taxon>
        <taxon>Pseudomonadota</taxon>
        <taxon>Betaproteobacteria</taxon>
        <taxon>Burkholderiales</taxon>
        <taxon>Sphaerotilaceae</taxon>
        <taxon>Ideonella</taxon>
    </lineage>
</organism>
<dbReference type="InterPro" id="IPR039447">
    <property type="entry name" value="UreH-like_TM_dom"/>
</dbReference>
<evidence type="ECO:0000256" key="2">
    <source>
        <dbReference type="SAM" id="SignalP"/>
    </source>
</evidence>
<evidence type="ECO:0000313" key="5">
    <source>
        <dbReference type="Proteomes" id="UP001204851"/>
    </source>
</evidence>
<evidence type="ECO:0000256" key="1">
    <source>
        <dbReference type="SAM" id="Phobius"/>
    </source>
</evidence>